<organism evidence="2 3">
    <name type="scientific">Xenopus laevis</name>
    <name type="common">African clawed frog</name>
    <dbReference type="NCBI Taxonomy" id="8355"/>
    <lineage>
        <taxon>Eukaryota</taxon>
        <taxon>Metazoa</taxon>
        <taxon>Chordata</taxon>
        <taxon>Craniata</taxon>
        <taxon>Vertebrata</taxon>
        <taxon>Euteleostomi</taxon>
        <taxon>Amphibia</taxon>
        <taxon>Batrachia</taxon>
        <taxon>Anura</taxon>
        <taxon>Pipoidea</taxon>
        <taxon>Pipidae</taxon>
        <taxon>Xenopodinae</taxon>
        <taxon>Xenopus</taxon>
        <taxon>Xenopus</taxon>
    </lineage>
</organism>
<dbReference type="Proteomes" id="UP000694892">
    <property type="component" value="Chromosome 3L"/>
</dbReference>
<sequence>MPWSFFRRIGALRSSRASWELPGLCQTEGHDQPTAARPGESPAGTAAVFPEAAGGDRPEQEAPGGGANGSVAPGITPAEGARLPESPPELGGGVSEGSGSSL</sequence>
<dbReference type="AlphaFoldDB" id="A0A974HUH8"/>
<name>A0A974HUH8_XENLA</name>
<proteinExistence type="predicted"/>
<dbReference type="EMBL" id="CM004470">
    <property type="protein sequence ID" value="OCT90725.1"/>
    <property type="molecule type" value="Genomic_DNA"/>
</dbReference>
<feature type="region of interest" description="Disordered" evidence="1">
    <location>
        <begin position="23"/>
        <end position="102"/>
    </location>
</feature>
<evidence type="ECO:0000313" key="2">
    <source>
        <dbReference type="EMBL" id="OCT90725.1"/>
    </source>
</evidence>
<gene>
    <name evidence="2" type="ORF">XELAEV_18019342mg</name>
</gene>
<reference evidence="3" key="1">
    <citation type="journal article" date="2016" name="Nature">
        <title>Genome evolution in the allotetraploid frog Xenopus laevis.</title>
        <authorList>
            <person name="Session A.M."/>
            <person name="Uno Y."/>
            <person name="Kwon T."/>
            <person name="Chapman J.A."/>
            <person name="Toyoda A."/>
            <person name="Takahashi S."/>
            <person name="Fukui A."/>
            <person name="Hikosaka A."/>
            <person name="Suzuki A."/>
            <person name="Kondo M."/>
            <person name="van Heeringen S.J."/>
            <person name="Quigley I."/>
            <person name="Heinz S."/>
            <person name="Ogino H."/>
            <person name="Ochi H."/>
            <person name="Hellsten U."/>
            <person name="Lyons J.B."/>
            <person name="Simakov O."/>
            <person name="Putnam N."/>
            <person name="Stites J."/>
            <person name="Kuroki Y."/>
            <person name="Tanaka T."/>
            <person name="Michiue T."/>
            <person name="Watanabe M."/>
            <person name="Bogdanovic O."/>
            <person name="Lister R."/>
            <person name="Georgiou G."/>
            <person name="Paranjpe S.S."/>
            <person name="van Kruijsbergen I."/>
            <person name="Shu S."/>
            <person name="Carlson J."/>
            <person name="Kinoshita T."/>
            <person name="Ohta Y."/>
            <person name="Mawaribuchi S."/>
            <person name="Jenkins J."/>
            <person name="Grimwood J."/>
            <person name="Schmutz J."/>
            <person name="Mitros T."/>
            <person name="Mozaffari S.V."/>
            <person name="Suzuki Y."/>
            <person name="Haramoto Y."/>
            <person name="Yamamoto T.S."/>
            <person name="Takagi C."/>
            <person name="Heald R."/>
            <person name="Miller K."/>
            <person name="Haudenschild C."/>
            <person name="Kitzman J."/>
            <person name="Nakayama T."/>
            <person name="Izutsu Y."/>
            <person name="Robert J."/>
            <person name="Fortriede J."/>
            <person name="Burns K."/>
            <person name="Lotay V."/>
            <person name="Karimi K."/>
            <person name="Yasuoka Y."/>
            <person name="Dichmann D.S."/>
            <person name="Flajnik M.F."/>
            <person name="Houston D.W."/>
            <person name="Shendure J."/>
            <person name="DuPasquier L."/>
            <person name="Vize P.D."/>
            <person name="Zorn A.M."/>
            <person name="Ito M."/>
            <person name="Marcotte E.M."/>
            <person name="Wallingford J.B."/>
            <person name="Ito Y."/>
            <person name="Asashima M."/>
            <person name="Ueno N."/>
            <person name="Matsuda Y."/>
            <person name="Veenstra G.J."/>
            <person name="Fujiyama A."/>
            <person name="Harland R.M."/>
            <person name="Taira M."/>
            <person name="Rokhsar D.S."/>
        </authorList>
    </citation>
    <scope>NUCLEOTIDE SEQUENCE [LARGE SCALE GENOMIC DNA]</scope>
    <source>
        <strain evidence="3">J</strain>
    </source>
</reference>
<protein>
    <submittedName>
        <fullName evidence="2">Uncharacterized protein</fullName>
    </submittedName>
</protein>
<evidence type="ECO:0000313" key="3">
    <source>
        <dbReference type="Proteomes" id="UP000694892"/>
    </source>
</evidence>
<evidence type="ECO:0000256" key="1">
    <source>
        <dbReference type="SAM" id="MobiDB-lite"/>
    </source>
</evidence>
<accession>A0A974HUH8</accession>